<feature type="compositionally biased region" description="Basic residues" evidence="1">
    <location>
        <begin position="1"/>
        <end position="19"/>
    </location>
</feature>
<evidence type="ECO:0000313" key="2">
    <source>
        <dbReference type="EMBL" id="XBN42175.1"/>
    </source>
</evidence>
<evidence type="ECO:0000256" key="1">
    <source>
        <dbReference type="SAM" id="MobiDB-lite"/>
    </source>
</evidence>
<feature type="compositionally biased region" description="Low complexity" evidence="1">
    <location>
        <begin position="49"/>
        <end position="70"/>
    </location>
</feature>
<proteinExistence type="predicted"/>
<sequence>MRRRRTPSRRRPIPTRRPRPAPPGVTPRPRSTRTGLCRRSVTTMCRSWRTGARSSPTSSPAPSGTSASGRGCPATGASR</sequence>
<reference evidence="2" key="1">
    <citation type="submission" date="2024-05" db="EMBL/GenBank/DDBJ databases">
        <title>Complete genome sequence of bacteriophages Merry and Sunny infecting Microbacterium sp. isolated from an alkaline commercial outdoor algal pond.</title>
        <authorList>
            <person name="Levesque A.V."/>
            <person name="Rabines A.J."/>
            <person name="Alrubaiaan E."/>
            <person name="Oliver A."/>
            <person name="Allen E.E."/>
            <person name="Hazlebeck D."/>
            <person name="Pinowska A."/>
            <person name="Traller J.C."/>
            <person name="Zeigler Allen L."/>
        </authorList>
    </citation>
    <scope>NUCLEOTIDE SEQUENCE</scope>
</reference>
<protein>
    <submittedName>
        <fullName evidence="2">Uncharacterized protein</fullName>
    </submittedName>
</protein>
<feature type="region of interest" description="Disordered" evidence="1">
    <location>
        <begin position="1"/>
        <end position="79"/>
    </location>
</feature>
<accession>A0AAU7J7Q0</accession>
<dbReference type="EMBL" id="PP763432">
    <property type="protein sequence ID" value="XBN42175.1"/>
    <property type="molecule type" value="Genomic_DNA"/>
</dbReference>
<organism evidence="2">
    <name type="scientific">Microbacterium phage Sunny</name>
    <dbReference type="NCBI Taxonomy" id="3144828"/>
    <lineage>
        <taxon>Viruses</taxon>
    </lineage>
</organism>
<name>A0AAU7J7Q0_9VIRU</name>